<keyword evidence="3" id="KW-1003">Cell membrane</keyword>
<dbReference type="Pfam" id="PF01554">
    <property type="entry name" value="MatE"/>
    <property type="match status" value="1"/>
</dbReference>
<dbReference type="Proteomes" id="UP000077245">
    <property type="component" value="Unassembled WGS sequence"/>
</dbReference>
<dbReference type="GO" id="GO:0015297">
    <property type="term" value="F:antiporter activity"/>
    <property type="evidence" value="ECO:0007669"/>
    <property type="project" value="InterPro"/>
</dbReference>
<evidence type="ECO:0000256" key="4">
    <source>
        <dbReference type="ARBA" id="ARBA00022692"/>
    </source>
</evidence>
<evidence type="ECO:0000256" key="1">
    <source>
        <dbReference type="ARBA" id="ARBA00004651"/>
    </source>
</evidence>
<dbReference type="PATRIC" id="fig|49547.3.peg.820"/>
<dbReference type="PANTHER" id="PTHR43549:SF2">
    <property type="entry name" value="MULTIDRUG RESISTANCE PROTEIN NORM-RELATED"/>
    <property type="match status" value="1"/>
</dbReference>
<dbReference type="AlphaFoldDB" id="A0A162FHJ5"/>
<evidence type="ECO:0000256" key="7">
    <source>
        <dbReference type="SAM" id="Phobius"/>
    </source>
</evidence>
<feature type="transmembrane region" description="Helical" evidence="7">
    <location>
        <begin position="94"/>
        <end position="115"/>
    </location>
</feature>
<comment type="caution">
    <text evidence="8">The sequence shown here is derived from an EMBL/GenBank/DDBJ whole genome shotgun (WGS) entry which is preliminary data.</text>
</comment>
<dbReference type="STRING" id="49547.MBCUR_07560"/>
<dbReference type="RefSeq" id="WP_084269466.1">
    <property type="nucleotide sequence ID" value="NZ_LWMV01000155.1"/>
</dbReference>
<dbReference type="InterPro" id="IPR052031">
    <property type="entry name" value="Membrane_Transporter-Flippase"/>
</dbReference>
<comment type="subcellular location">
    <subcellularLocation>
        <location evidence="1">Cell membrane</location>
        <topology evidence="1">Multi-pass membrane protein</topology>
    </subcellularLocation>
</comment>
<evidence type="ECO:0000256" key="5">
    <source>
        <dbReference type="ARBA" id="ARBA00022989"/>
    </source>
</evidence>
<dbReference type="GO" id="GO:0042910">
    <property type="term" value="F:xenobiotic transmembrane transporter activity"/>
    <property type="evidence" value="ECO:0007669"/>
    <property type="project" value="InterPro"/>
</dbReference>
<keyword evidence="4 7" id="KW-0812">Transmembrane</keyword>
<feature type="transmembrane region" description="Helical" evidence="7">
    <location>
        <begin position="53"/>
        <end position="74"/>
    </location>
</feature>
<feature type="transmembrane region" description="Helical" evidence="7">
    <location>
        <begin position="12"/>
        <end position="41"/>
    </location>
</feature>
<organism evidence="8 9">
    <name type="scientific">Methanobrevibacter curvatus</name>
    <dbReference type="NCBI Taxonomy" id="49547"/>
    <lineage>
        <taxon>Archaea</taxon>
        <taxon>Methanobacteriati</taxon>
        <taxon>Methanobacteriota</taxon>
        <taxon>Methanomada group</taxon>
        <taxon>Methanobacteria</taxon>
        <taxon>Methanobacteriales</taxon>
        <taxon>Methanobacteriaceae</taxon>
        <taxon>Methanobrevibacter</taxon>
    </lineage>
</organism>
<keyword evidence="9" id="KW-1185">Reference proteome</keyword>
<dbReference type="EMBL" id="LWMV01000155">
    <property type="protein sequence ID" value="KZX13145.1"/>
    <property type="molecule type" value="Genomic_DNA"/>
</dbReference>
<dbReference type="PANTHER" id="PTHR43549">
    <property type="entry name" value="MULTIDRUG RESISTANCE PROTEIN YPNP-RELATED"/>
    <property type="match status" value="1"/>
</dbReference>
<keyword evidence="2" id="KW-0813">Transport</keyword>
<evidence type="ECO:0000256" key="6">
    <source>
        <dbReference type="ARBA" id="ARBA00023136"/>
    </source>
</evidence>
<sequence length="121" mass="13253">MVKISDNALVAVGFVIPVFLIAVDLGSGLGSGATAAISHFIGKRNQKYIDISAIHTIVLTIIFFIIIAIITFLFLKPILIILGAGNIINMALDYGYIIFGDSFFLIFSSVAYDILRVREWQ</sequence>
<keyword evidence="6 7" id="KW-0472">Membrane</keyword>
<dbReference type="InterPro" id="IPR002528">
    <property type="entry name" value="MATE_fam"/>
</dbReference>
<evidence type="ECO:0000256" key="3">
    <source>
        <dbReference type="ARBA" id="ARBA00022475"/>
    </source>
</evidence>
<reference evidence="8 9" key="1">
    <citation type="submission" date="2016-04" db="EMBL/GenBank/DDBJ databases">
        <title>Genome sequence of Methanobrevibacter curvatus DSM 11111.</title>
        <authorList>
            <person name="Poehlein A."/>
            <person name="Seedorf H."/>
            <person name="Daniel R."/>
        </authorList>
    </citation>
    <scope>NUCLEOTIDE SEQUENCE [LARGE SCALE GENOMIC DNA]</scope>
    <source>
        <strain evidence="8 9">DSM 11111</strain>
    </source>
</reference>
<keyword evidence="5 7" id="KW-1133">Transmembrane helix</keyword>
<accession>A0A162FHJ5</accession>
<evidence type="ECO:0000313" key="9">
    <source>
        <dbReference type="Proteomes" id="UP000077245"/>
    </source>
</evidence>
<evidence type="ECO:0000313" key="8">
    <source>
        <dbReference type="EMBL" id="KZX13145.1"/>
    </source>
</evidence>
<dbReference type="GO" id="GO:0005886">
    <property type="term" value="C:plasma membrane"/>
    <property type="evidence" value="ECO:0007669"/>
    <property type="project" value="UniProtKB-SubCell"/>
</dbReference>
<gene>
    <name evidence="8" type="ORF">MBCUR_07560</name>
</gene>
<protein>
    <submittedName>
        <fullName evidence="8">MatE</fullName>
    </submittedName>
</protein>
<name>A0A162FHJ5_9EURY</name>
<proteinExistence type="predicted"/>
<evidence type="ECO:0000256" key="2">
    <source>
        <dbReference type="ARBA" id="ARBA00022448"/>
    </source>
</evidence>